<sequence>MNIKQHLLNTLKTDSVLNLTGDKKVHFIHANNPIAPYIEYMVISETGAEYSEGKENYTKYTVQVDIFSLGNYSELENEIKSVLINAGYCRDQAIDLYENKTGLYHKVMRFNISLPY</sequence>
<protein>
    <recommendedName>
        <fullName evidence="3">Prohead protease</fullName>
    </recommendedName>
</protein>
<dbReference type="RefSeq" id="WP_080022677.1">
    <property type="nucleotide sequence ID" value="NZ_LTAY01000037.1"/>
</dbReference>
<evidence type="ECO:0000313" key="1">
    <source>
        <dbReference type="EMBL" id="OPX47901.1"/>
    </source>
</evidence>
<organism evidence="1 2">
    <name type="scientific">Clostridium thermobutyricum DSM 4928</name>
    <dbReference type="NCBI Taxonomy" id="1121339"/>
    <lineage>
        <taxon>Bacteria</taxon>
        <taxon>Bacillati</taxon>
        <taxon>Bacillota</taxon>
        <taxon>Clostridia</taxon>
        <taxon>Eubacteriales</taxon>
        <taxon>Clostridiaceae</taxon>
        <taxon>Clostridium</taxon>
    </lineage>
</organism>
<reference evidence="1 2" key="1">
    <citation type="submission" date="2016-02" db="EMBL/GenBank/DDBJ databases">
        <title>Genome sequence of Clostridium thermobutyricum DSM 4928.</title>
        <authorList>
            <person name="Poehlein A."/>
            <person name="Daniel R."/>
        </authorList>
    </citation>
    <scope>NUCLEOTIDE SEQUENCE [LARGE SCALE GENOMIC DNA]</scope>
    <source>
        <strain evidence="1 2">DSM 4928</strain>
    </source>
</reference>
<gene>
    <name evidence="1" type="ORF">CLTHE_14720</name>
</gene>
<dbReference type="EMBL" id="LTAY01000037">
    <property type="protein sequence ID" value="OPX47901.1"/>
    <property type="molecule type" value="Genomic_DNA"/>
</dbReference>
<dbReference type="AlphaFoldDB" id="A0A1V4SV50"/>
<proteinExistence type="predicted"/>
<accession>A0A1V4SV50</accession>
<evidence type="ECO:0008006" key="3">
    <source>
        <dbReference type="Google" id="ProtNLM"/>
    </source>
</evidence>
<dbReference type="InterPro" id="IPR021508">
    <property type="entry name" value="Gp17-like"/>
</dbReference>
<dbReference type="Proteomes" id="UP000191448">
    <property type="component" value="Unassembled WGS sequence"/>
</dbReference>
<dbReference type="Pfam" id="PF11367">
    <property type="entry name" value="Tail_completion_gp17"/>
    <property type="match status" value="1"/>
</dbReference>
<comment type="caution">
    <text evidence="1">The sequence shown here is derived from an EMBL/GenBank/DDBJ whole genome shotgun (WGS) entry which is preliminary data.</text>
</comment>
<name>A0A1V4SV50_9CLOT</name>
<evidence type="ECO:0000313" key="2">
    <source>
        <dbReference type="Proteomes" id="UP000191448"/>
    </source>
</evidence>
<dbReference type="OrthoDB" id="2454603at2"/>